<comment type="caution">
    <text evidence="1">The sequence shown here is derived from an EMBL/GenBank/DDBJ whole genome shotgun (WGS) entry which is preliminary data.</text>
</comment>
<dbReference type="EMBL" id="LWRY01000032">
    <property type="protein sequence ID" value="OCX74762.1"/>
    <property type="molecule type" value="Genomic_DNA"/>
</dbReference>
<dbReference type="EMBL" id="LWSA01000142">
    <property type="protein sequence ID" value="OCX72462.1"/>
    <property type="molecule type" value="Genomic_DNA"/>
</dbReference>
<evidence type="ECO:0000313" key="4">
    <source>
        <dbReference type="Proteomes" id="UP000095008"/>
    </source>
</evidence>
<name>A0A1C2I903_ACITH</name>
<evidence type="ECO:0000313" key="3">
    <source>
        <dbReference type="Proteomes" id="UP000094893"/>
    </source>
</evidence>
<dbReference type="Proteomes" id="UP000095008">
    <property type="component" value="Unassembled WGS sequence"/>
</dbReference>
<dbReference type="Proteomes" id="UP000094893">
    <property type="component" value="Unassembled WGS sequence"/>
</dbReference>
<sequence>MGTKYREHARKIRLSPELLRRNGHVVDPHDHHYLSYIERFNRALDRRDSKFLEKVLADPTHETERHIVAAVLGLKIDPDQPIEPEYLHKWARENTLSL</sequence>
<evidence type="ECO:0000313" key="2">
    <source>
        <dbReference type="EMBL" id="OCX74762.1"/>
    </source>
</evidence>
<protein>
    <submittedName>
        <fullName evidence="1">Uncharacterized protein</fullName>
    </submittedName>
</protein>
<proteinExistence type="predicted"/>
<evidence type="ECO:0000313" key="1">
    <source>
        <dbReference type="EMBL" id="OCX72462.1"/>
    </source>
</evidence>
<dbReference type="AlphaFoldDB" id="A0A1C2I903"/>
<organism evidence="1 3">
    <name type="scientific">Acidithiobacillus thiooxidans</name>
    <name type="common">Thiobacillus thiooxidans</name>
    <dbReference type="NCBI Taxonomy" id="930"/>
    <lineage>
        <taxon>Bacteria</taxon>
        <taxon>Pseudomonadati</taxon>
        <taxon>Pseudomonadota</taxon>
        <taxon>Acidithiobacillia</taxon>
        <taxon>Acidithiobacillales</taxon>
        <taxon>Acidithiobacillaceae</taxon>
        <taxon>Acidithiobacillus</taxon>
    </lineage>
</organism>
<dbReference type="RefSeq" id="WP_024893816.1">
    <property type="nucleotide sequence ID" value="NZ_JABBDU010000087.1"/>
</dbReference>
<reference evidence="1 3" key="1">
    <citation type="journal article" date="2016" name="Int. J. Mol. Sci.">
        <title>Comparative genomics of the extreme acidophile Acidithiobacillus thiooxidans reveals intraspecific divergence and niche adaptation.</title>
        <authorList>
            <person name="Zhang X."/>
            <person name="Feng X."/>
            <person name="Tao J."/>
            <person name="Ma L."/>
            <person name="Xiao Y."/>
            <person name="Liang Y."/>
            <person name="Liu X."/>
            <person name="Yin H."/>
        </authorList>
    </citation>
    <scope>NUCLEOTIDE SEQUENCE [LARGE SCALE GENOMIC DNA]</scope>
    <source>
        <strain evidence="1 3">A02</strain>
        <strain evidence="2">DXS-W</strain>
    </source>
</reference>
<keyword evidence="4" id="KW-1185">Reference proteome</keyword>
<dbReference type="STRING" id="930.GCA_002079865_01468"/>
<gene>
    <name evidence="2" type="ORF">A6M23_05185</name>
    <name evidence="1" type="ORF">A6P07_09685</name>
</gene>
<accession>A0A1C2I903</accession>